<comment type="caution">
    <text evidence="2">The sequence shown here is derived from an EMBL/GenBank/DDBJ whole genome shotgun (WGS) entry which is preliminary data.</text>
</comment>
<dbReference type="GO" id="GO:0000307">
    <property type="term" value="C:cyclin-dependent protein kinase holoenzyme complex"/>
    <property type="evidence" value="ECO:0007669"/>
    <property type="project" value="TreeGrafter"/>
</dbReference>
<dbReference type="AlphaFoldDB" id="A0A1Y1XKM3"/>
<evidence type="ECO:0000259" key="1">
    <source>
        <dbReference type="Pfam" id="PF00134"/>
    </source>
</evidence>
<evidence type="ECO:0000313" key="2">
    <source>
        <dbReference type="EMBL" id="ORX86317.1"/>
    </source>
</evidence>
<dbReference type="Gene3D" id="1.10.472.10">
    <property type="entry name" value="Cyclin-like"/>
    <property type="match status" value="1"/>
</dbReference>
<gene>
    <name evidence="2" type="ORF">K493DRAFT_191748</name>
</gene>
<reference evidence="2 3" key="1">
    <citation type="submission" date="2016-07" db="EMBL/GenBank/DDBJ databases">
        <title>Pervasive Adenine N6-methylation of Active Genes in Fungi.</title>
        <authorList>
            <consortium name="DOE Joint Genome Institute"/>
            <person name="Mondo S.J."/>
            <person name="Dannebaum R.O."/>
            <person name="Kuo R.C."/>
            <person name="Labutti K."/>
            <person name="Haridas S."/>
            <person name="Kuo A."/>
            <person name="Salamov A."/>
            <person name="Ahrendt S.R."/>
            <person name="Lipzen A."/>
            <person name="Sullivan W."/>
            <person name="Andreopoulos W.B."/>
            <person name="Clum A."/>
            <person name="Lindquist E."/>
            <person name="Daum C."/>
            <person name="Ramamoorthy G.K."/>
            <person name="Gryganskyi A."/>
            <person name="Culley D."/>
            <person name="Magnuson J.K."/>
            <person name="James T.Y."/>
            <person name="O'Malley M.A."/>
            <person name="Stajich J.E."/>
            <person name="Spatafora J.W."/>
            <person name="Visel A."/>
            <person name="Grigoriev I.V."/>
        </authorList>
    </citation>
    <scope>NUCLEOTIDE SEQUENCE [LARGE SCALE GENOMIC DNA]</scope>
    <source>
        <strain evidence="2 3">CBS 931.73</strain>
    </source>
</reference>
<dbReference type="GO" id="GO:0005634">
    <property type="term" value="C:nucleus"/>
    <property type="evidence" value="ECO:0007669"/>
    <property type="project" value="TreeGrafter"/>
</dbReference>
<sequence>PLKSFVHRLVCRGKLTTNILVASLLYLHRHTRRREAHAAPRSRLSKELLFLVSVITATKYLEDHPLTTFKVVNIMRERWDSADVNQAEREFLEDLQYGLWIDSDEFRE</sequence>
<feature type="non-terminal residue" evidence="2">
    <location>
        <position position="1"/>
    </location>
</feature>
<feature type="domain" description="Cyclin N-terminal" evidence="1">
    <location>
        <begin position="5"/>
        <end position="99"/>
    </location>
</feature>
<organism evidence="2 3">
    <name type="scientific">Basidiobolus meristosporus CBS 931.73</name>
    <dbReference type="NCBI Taxonomy" id="1314790"/>
    <lineage>
        <taxon>Eukaryota</taxon>
        <taxon>Fungi</taxon>
        <taxon>Fungi incertae sedis</taxon>
        <taxon>Zoopagomycota</taxon>
        <taxon>Entomophthoromycotina</taxon>
        <taxon>Basidiobolomycetes</taxon>
        <taxon>Basidiobolales</taxon>
        <taxon>Basidiobolaceae</taxon>
        <taxon>Basidiobolus</taxon>
    </lineage>
</organism>
<keyword evidence="3" id="KW-1185">Reference proteome</keyword>
<dbReference type="PANTHER" id="PTHR15615">
    <property type="match status" value="1"/>
</dbReference>
<dbReference type="CDD" id="cd20557">
    <property type="entry name" value="CYCLIN_ScPCL1-like"/>
    <property type="match status" value="1"/>
</dbReference>
<dbReference type="InParanoid" id="A0A1Y1XKM3"/>
<dbReference type="Proteomes" id="UP000193498">
    <property type="component" value="Unassembled WGS sequence"/>
</dbReference>
<feature type="non-terminal residue" evidence="2">
    <location>
        <position position="108"/>
    </location>
</feature>
<name>A0A1Y1XKM3_9FUNG</name>
<dbReference type="OrthoDB" id="10250320at2759"/>
<dbReference type="Pfam" id="PF00134">
    <property type="entry name" value="Cyclin_N"/>
    <property type="match status" value="1"/>
</dbReference>
<accession>A0A1Y1XKM3</accession>
<dbReference type="SUPFAM" id="SSF47954">
    <property type="entry name" value="Cyclin-like"/>
    <property type="match status" value="1"/>
</dbReference>
<dbReference type="InterPro" id="IPR006671">
    <property type="entry name" value="Cyclin_N"/>
</dbReference>
<protein>
    <recommendedName>
        <fullName evidence="1">Cyclin N-terminal domain-containing protein</fullName>
    </recommendedName>
</protein>
<proteinExistence type="predicted"/>
<dbReference type="InterPro" id="IPR036915">
    <property type="entry name" value="Cyclin-like_sf"/>
</dbReference>
<dbReference type="InterPro" id="IPR013922">
    <property type="entry name" value="Cyclin_PHO80-like"/>
</dbReference>
<dbReference type="GO" id="GO:0016538">
    <property type="term" value="F:cyclin-dependent protein serine/threonine kinase regulator activity"/>
    <property type="evidence" value="ECO:0007669"/>
    <property type="project" value="TreeGrafter"/>
</dbReference>
<dbReference type="GO" id="GO:0019901">
    <property type="term" value="F:protein kinase binding"/>
    <property type="evidence" value="ECO:0007669"/>
    <property type="project" value="InterPro"/>
</dbReference>
<dbReference type="EMBL" id="MCFE01000573">
    <property type="protein sequence ID" value="ORX86317.1"/>
    <property type="molecule type" value="Genomic_DNA"/>
</dbReference>
<evidence type="ECO:0000313" key="3">
    <source>
        <dbReference type="Proteomes" id="UP000193498"/>
    </source>
</evidence>
<dbReference type="PANTHER" id="PTHR15615:SF108">
    <property type="entry name" value="PROTEIN CNPPD1"/>
    <property type="match status" value="1"/>
</dbReference>